<keyword evidence="6" id="KW-1185">Reference proteome</keyword>
<dbReference type="PROSITE" id="PS00122">
    <property type="entry name" value="CARBOXYLESTERASE_B_1"/>
    <property type="match status" value="1"/>
</dbReference>
<proteinExistence type="inferred from homology"/>
<feature type="signal peptide" evidence="3">
    <location>
        <begin position="1"/>
        <end position="19"/>
    </location>
</feature>
<dbReference type="SUPFAM" id="SSF53474">
    <property type="entry name" value="alpha/beta-Hydrolases"/>
    <property type="match status" value="1"/>
</dbReference>
<feature type="domain" description="Carboxylesterase type B" evidence="4">
    <location>
        <begin position="23"/>
        <end position="526"/>
    </location>
</feature>
<dbReference type="PROSITE" id="PS00941">
    <property type="entry name" value="CARBOXYLESTERASE_B_2"/>
    <property type="match status" value="1"/>
</dbReference>
<evidence type="ECO:0000256" key="1">
    <source>
        <dbReference type="ARBA" id="ARBA00005964"/>
    </source>
</evidence>
<comment type="similarity">
    <text evidence="1 3">Belongs to the type-B carboxylesterase/lipase family.</text>
</comment>
<dbReference type="Pfam" id="PF00135">
    <property type="entry name" value="COesterase"/>
    <property type="match status" value="1"/>
</dbReference>
<keyword evidence="2 3" id="KW-0378">Hydrolase</keyword>
<evidence type="ECO:0000313" key="5">
    <source>
        <dbReference type="EMBL" id="MBK0378777.1"/>
    </source>
</evidence>
<gene>
    <name evidence="5" type="ORF">I5M19_05635</name>
</gene>
<evidence type="ECO:0000313" key="6">
    <source>
        <dbReference type="Proteomes" id="UP000613193"/>
    </source>
</evidence>
<dbReference type="EC" id="3.1.1.-" evidence="3"/>
<dbReference type="AlphaFoldDB" id="A0A934PSN5"/>
<dbReference type="InterPro" id="IPR050309">
    <property type="entry name" value="Type-B_Carboxylest/Lipase"/>
</dbReference>
<evidence type="ECO:0000256" key="3">
    <source>
        <dbReference type="RuleBase" id="RU361235"/>
    </source>
</evidence>
<organism evidence="5 6">
    <name type="scientific">Mucilaginibacter segetis</name>
    <dbReference type="NCBI Taxonomy" id="2793071"/>
    <lineage>
        <taxon>Bacteria</taxon>
        <taxon>Pseudomonadati</taxon>
        <taxon>Bacteroidota</taxon>
        <taxon>Sphingobacteriia</taxon>
        <taxon>Sphingobacteriales</taxon>
        <taxon>Sphingobacteriaceae</taxon>
        <taxon>Mucilaginibacter</taxon>
    </lineage>
</organism>
<dbReference type="GO" id="GO:0016787">
    <property type="term" value="F:hydrolase activity"/>
    <property type="evidence" value="ECO:0007669"/>
    <property type="project" value="UniProtKB-KW"/>
</dbReference>
<dbReference type="PANTHER" id="PTHR11559">
    <property type="entry name" value="CARBOXYLESTERASE"/>
    <property type="match status" value="1"/>
</dbReference>
<comment type="caution">
    <text evidence="5">The sequence shown here is derived from an EMBL/GenBank/DDBJ whole genome shotgun (WGS) entry which is preliminary data.</text>
</comment>
<dbReference type="EMBL" id="JAEHFW010000001">
    <property type="protein sequence ID" value="MBK0378777.1"/>
    <property type="molecule type" value="Genomic_DNA"/>
</dbReference>
<evidence type="ECO:0000259" key="4">
    <source>
        <dbReference type="Pfam" id="PF00135"/>
    </source>
</evidence>
<dbReference type="Gene3D" id="3.40.50.1820">
    <property type="entry name" value="alpha/beta hydrolase"/>
    <property type="match status" value="1"/>
</dbReference>
<dbReference type="RefSeq" id="WP_200065134.1">
    <property type="nucleotide sequence ID" value="NZ_JAEHFW010000001.1"/>
</dbReference>
<sequence>MKKLTFYLLIQMACIAAFAQNGPQIKTVNGTIEGRVEASGIKSFKGIPFAQPPVGELRWKDPQPVKNWTGVLKTDKFGNNPMQKNVFGDMMFRSAGMSEDCLYLNVWTPAKSAGAKVPVLVYFYGGGFVAGDGSESRYDGESMAKRGIVAITVNYRLGVFGFMAHPELSAESPHHSSGNYGLLDQNAALRWVQQNIAAFGGDPKRVTIAGESAGSIAVSAQMVSPLSKNLIAGAIGESGAMINPTLAPVPLKVGEDNGVKFGDKIGAKTLAELRAIPAKELLDDASKQGTPPMSTTIDNYFLPEKPADLFAEGKQAHVPLLVGWNSAEIPYQALMYGNAPTSENYLKQLKMFYGDNAEEVLKLYPGNSQEEIIKSATELASDRFIVYSTWKWADLHAQTSGEPVYRYMFSKPRPPMTAKMGNATAGLAGGVTKNTDAAKPVNKAPAPMVGAAHASEIEYAMGNLASNEVYDWKPEDFKVSEIMESYFANFIKTGNPNGKGLPKWSANIKGSPVKFININVNTKLEAESEQLRSRYLFLDGQYTK</sequence>
<dbReference type="InterPro" id="IPR019819">
    <property type="entry name" value="Carboxylesterase_B_CS"/>
</dbReference>
<protein>
    <recommendedName>
        <fullName evidence="3">Carboxylic ester hydrolase</fullName>
        <ecNumber evidence="3">3.1.1.-</ecNumber>
    </recommendedName>
</protein>
<name>A0A934PSN5_9SPHI</name>
<reference evidence="5" key="1">
    <citation type="submission" date="2020-12" db="EMBL/GenBank/DDBJ databases">
        <title>Bacterial novel species Mucilaginibacter sp. SD-g isolated from soil.</title>
        <authorList>
            <person name="Jung H.-Y."/>
        </authorList>
    </citation>
    <scope>NUCLEOTIDE SEQUENCE</scope>
    <source>
        <strain evidence="5">SD-g</strain>
    </source>
</reference>
<dbReference type="InterPro" id="IPR029058">
    <property type="entry name" value="AB_hydrolase_fold"/>
</dbReference>
<dbReference type="InterPro" id="IPR019826">
    <property type="entry name" value="Carboxylesterase_B_AS"/>
</dbReference>
<dbReference type="Proteomes" id="UP000613193">
    <property type="component" value="Unassembled WGS sequence"/>
</dbReference>
<accession>A0A934PSN5</accession>
<keyword evidence="3" id="KW-0732">Signal</keyword>
<feature type="chain" id="PRO_5038172971" description="Carboxylic ester hydrolase" evidence="3">
    <location>
        <begin position="20"/>
        <end position="544"/>
    </location>
</feature>
<evidence type="ECO:0000256" key="2">
    <source>
        <dbReference type="ARBA" id="ARBA00022801"/>
    </source>
</evidence>
<dbReference type="InterPro" id="IPR002018">
    <property type="entry name" value="CarbesteraseB"/>
</dbReference>